<proteinExistence type="predicted"/>
<comment type="caution">
    <text evidence="2">The sequence shown here is derived from an EMBL/GenBank/DDBJ whole genome shotgun (WGS) entry which is preliminary data.</text>
</comment>
<organism evidence="2 3">
    <name type="scientific">Phytophthora cactorum</name>
    <dbReference type="NCBI Taxonomy" id="29920"/>
    <lineage>
        <taxon>Eukaryota</taxon>
        <taxon>Sar</taxon>
        <taxon>Stramenopiles</taxon>
        <taxon>Oomycota</taxon>
        <taxon>Peronosporomycetes</taxon>
        <taxon>Peronosporales</taxon>
        <taxon>Peronosporaceae</taxon>
        <taxon>Phytophthora</taxon>
    </lineage>
</organism>
<feature type="region of interest" description="Disordered" evidence="1">
    <location>
        <begin position="56"/>
        <end position="114"/>
    </location>
</feature>
<feature type="region of interest" description="Disordered" evidence="1">
    <location>
        <begin position="1"/>
        <end position="43"/>
    </location>
</feature>
<gene>
    <name evidence="2" type="ORF">PC117_g15890</name>
</gene>
<sequence length="114" mass="13144">MRPELVVSTRSPMPVRRAPVERSQPQAYTEQEPDRSVRRTTDHHRISAVVYPETTATCSSMEAEDQAEDAAPSMENDHIEDLRRSGRRRFHSARARESYTLNKKQRKEAEHAQG</sequence>
<evidence type="ECO:0000256" key="1">
    <source>
        <dbReference type="SAM" id="MobiDB-lite"/>
    </source>
</evidence>
<dbReference type="EMBL" id="RCMK01000546">
    <property type="protein sequence ID" value="KAG2922805.1"/>
    <property type="molecule type" value="Genomic_DNA"/>
</dbReference>
<dbReference type="AlphaFoldDB" id="A0A8T1LH89"/>
<feature type="compositionally biased region" description="Basic and acidic residues" evidence="1">
    <location>
        <begin position="75"/>
        <end position="84"/>
    </location>
</feature>
<accession>A0A8T1LH89</accession>
<evidence type="ECO:0000313" key="2">
    <source>
        <dbReference type="EMBL" id="KAG2922805.1"/>
    </source>
</evidence>
<protein>
    <submittedName>
        <fullName evidence="2">Uncharacterized protein</fullName>
    </submittedName>
</protein>
<reference evidence="2" key="1">
    <citation type="submission" date="2018-10" db="EMBL/GenBank/DDBJ databases">
        <title>Effector identification in a new, highly contiguous assembly of the strawberry crown rot pathogen Phytophthora cactorum.</title>
        <authorList>
            <person name="Armitage A.D."/>
            <person name="Nellist C.F."/>
            <person name="Bates H."/>
            <person name="Vickerstaff R.J."/>
            <person name="Harrison R.J."/>
        </authorList>
    </citation>
    <scope>NUCLEOTIDE SEQUENCE</scope>
    <source>
        <strain evidence="2">4040</strain>
    </source>
</reference>
<evidence type="ECO:0000313" key="3">
    <source>
        <dbReference type="Proteomes" id="UP000736787"/>
    </source>
</evidence>
<dbReference type="Proteomes" id="UP000736787">
    <property type="component" value="Unassembled WGS sequence"/>
</dbReference>
<feature type="compositionally biased region" description="Basic and acidic residues" evidence="1">
    <location>
        <begin position="32"/>
        <end position="43"/>
    </location>
</feature>
<name>A0A8T1LH89_9STRA</name>